<comment type="subcellular location">
    <subcellularLocation>
        <location evidence="1">Cell membrane</location>
        <topology evidence="1">Multi-pass membrane protein</topology>
    </subcellularLocation>
</comment>
<evidence type="ECO:0000256" key="3">
    <source>
        <dbReference type="ARBA" id="ARBA00022475"/>
    </source>
</evidence>
<feature type="transmembrane region" description="Helical" evidence="7">
    <location>
        <begin position="115"/>
        <end position="137"/>
    </location>
</feature>
<comment type="similarity">
    <text evidence="2">Belongs to the polysaccharide synthase family.</text>
</comment>
<feature type="transmembrane region" description="Helical" evidence="7">
    <location>
        <begin position="83"/>
        <end position="109"/>
    </location>
</feature>
<comment type="caution">
    <text evidence="8">The sequence shown here is derived from an EMBL/GenBank/DDBJ whole genome shotgun (WGS) entry which is preliminary data.</text>
</comment>
<dbReference type="Proteomes" id="UP001235269">
    <property type="component" value="Unassembled WGS sequence"/>
</dbReference>
<organism evidence="8 9">
    <name type="scientific">Rhizobium paknamense</name>
    <dbReference type="NCBI Taxonomy" id="1206817"/>
    <lineage>
        <taxon>Bacteria</taxon>
        <taxon>Pseudomonadati</taxon>
        <taxon>Pseudomonadota</taxon>
        <taxon>Alphaproteobacteria</taxon>
        <taxon>Hyphomicrobiales</taxon>
        <taxon>Rhizobiaceae</taxon>
        <taxon>Rhizobium/Agrobacterium group</taxon>
        <taxon>Rhizobium</taxon>
    </lineage>
</organism>
<evidence type="ECO:0000256" key="1">
    <source>
        <dbReference type="ARBA" id="ARBA00004651"/>
    </source>
</evidence>
<evidence type="ECO:0000256" key="6">
    <source>
        <dbReference type="ARBA" id="ARBA00023136"/>
    </source>
</evidence>
<evidence type="ECO:0000313" key="9">
    <source>
        <dbReference type="Proteomes" id="UP001235269"/>
    </source>
</evidence>
<keyword evidence="4 7" id="KW-0812">Transmembrane</keyword>
<feature type="transmembrane region" description="Helical" evidence="7">
    <location>
        <begin position="443"/>
        <end position="465"/>
    </location>
</feature>
<feature type="transmembrane region" description="Helical" evidence="7">
    <location>
        <begin position="383"/>
        <end position="402"/>
    </location>
</feature>
<name>A0ABU0IK03_9HYPH</name>
<dbReference type="Pfam" id="PF13440">
    <property type="entry name" value="Polysacc_synt_3"/>
    <property type="match status" value="1"/>
</dbReference>
<feature type="transmembrane region" description="Helical" evidence="7">
    <location>
        <begin position="176"/>
        <end position="194"/>
    </location>
</feature>
<dbReference type="CDD" id="cd13127">
    <property type="entry name" value="MATE_tuaB_like"/>
    <property type="match status" value="1"/>
</dbReference>
<dbReference type="PANTHER" id="PTHR30250:SF10">
    <property type="entry name" value="LIPOPOLYSACCHARIDE BIOSYNTHESIS PROTEIN WZXC"/>
    <property type="match status" value="1"/>
</dbReference>
<evidence type="ECO:0000256" key="4">
    <source>
        <dbReference type="ARBA" id="ARBA00022692"/>
    </source>
</evidence>
<keyword evidence="5 7" id="KW-1133">Transmembrane helix</keyword>
<dbReference type="InterPro" id="IPR050833">
    <property type="entry name" value="Poly_Biosynth_Transport"/>
</dbReference>
<feature type="transmembrane region" description="Helical" evidence="7">
    <location>
        <begin position="326"/>
        <end position="347"/>
    </location>
</feature>
<accession>A0ABU0IK03</accession>
<keyword evidence="9" id="KW-1185">Reference proteome</keyword>
<evidence type="ECO:0000256" key="7">
    <source>
        <dbReference type="SAM" id="Phobius"/>
    </source>
</evidence>
<gene>
    <name evidence="8" type="ORF">QO005_004360</name>
</gene>
<keyword evidence="3" id="KW-1003">Cell membrane</keyword>
<keyword evidence="6 7" id="KW-0472">Membrane</keyword>
<dbReference type="RefSeq" id="WP_307160105.1">
    <property type="nucleotide sequence ID" value="NZ_JAUSWH010000021.1"/>
</dbReference>
<feature type="transmembrane region" description="Helical" evidence="7">
    <location>
        <begin position="359"/>
        <end position="377"/>
    </location>
</feature>
<sequence>MEKNSFGKVALRGGAVTAAAQVIRMVIQFLSVVVLARLLVPEDFGLMAAVGPIAAFVGLFQNLGLQQAVIQRKDITEAHLNQVFWLSTLVGIACTVVMTVLAPLVALFYGDNRMTLITVATALPLFLGSLAALPLALMNRRLQFGQLAINDVISAAGGFLITALAAWLGFGYWSLAIGPAFTAAIVLLAAWKVTGWMPGKPVLRVERDIFTFGANLTGFNIVNFFSRNLDNILIGKYSGAIELGYYDRAYKLLLFPLQNITQPLTRVMIPLMSRIQDDKPRFREVYMQSNWLLAAFTIPGIAALTCTAKPVVGLLFGPQWLPVAPIFAWLGLAGLVQSIGSTTGWIFICQGKTQAMFRWGVYSSLTTVLSFVIGLKWGAIGVAAAYAISGYVLRIPVLAWLLQRVGPVTGMDFLSIQGLFLVSAGLAWIAYDRLMAMGLLQNDLAAIAAAVLLNYGLGLVLMLLLPSSRKVLISSLGMLKGMARARA</sequence>
<feature type="transmembrane region" description="Helical" evidence="7">
    <location>
        <begin position="291"/>
        <end position="314"/>
    </location>
</feature>
<feature type="transmembrane region" description="Helical" evidence="7">
    <location>
        <begin position="414"/>
        <end position="431"/>
    </location>
</feature>
<feature type="transmembrane region" description="Helical" evidence="7">
    <location>
        <begin position="46"/>
        <end position="63"/>
    </location>
</feature>
<reference evidence="8 9" key="1">
    <citation type="submission" date="2023-07" db="EMBL/GenBank/DDBJ databases">
        <title>Genomic Encyclopedia of Type Strains, Phase IV (KMG-IV): sequencing the most valuable type-strain genomes for metagenomic binning, comparative biology and taxonomic classification.</title>
        <authorList>
            <person name="Goeker M."/>
        </authorList>
    </citation>
    <scope>NUCLEOTIDE SEQUENCE [LARGE SCALE GENOMIC DNA]</scope>
    <source>
        <strain evidence="8 9">DSM 100301</strain>
    </source>
</reference>
<feature type="transmembrane region" description="Helical" evidence="7">
    <location>
        <begin position="149"/>
        <end position="170"/>
    </location>
</feature>
<feature type="transmembrane region" description="Helical" evidence="7">
    <location>
        <begin position="21"/>
        <end position="40"/>
    </location>
</feature>
<evidence type="ECO:0000256" key="5">
    <source>
        <dbReference type="ARBA" id="ARBA00022989"/>
    </source>
</evidence>
<protein>
    <submittedName>
        <fullName evidence="8">PST family polysaccharide transporter</fullName>
    </submittedName>
</protein>
<dbReference type="PANTHER" id="PTHR30250">
    <property type="entry name" value="PST FAMILY PREDICTED COLANIC ACID TRANSPORTER"/>
    <property type="match status" value="1"/>
</dbReference>
<evidence type="ECO:0000313" key="8">
    <source>
        <dbReference type="EMBL" id="MDQ0458002.1"/>
    </source>
</evidence>
<dbReference type="EMBL" id="JAUSWH010000021">
    <property type="protein sequence ID" value="MDQ0458002.1"/>
    <property type="molecule type" value="Genomic_DNA"/>
</dbReference>
<evidence type="ECO:0000256" key="2">
    <source>
        <dbReference type="ARBA" id="ARBA00007430"/>
    </source>
</evidence>
<proteinExistence type="inferred from homology"/>